<dbReference type="PROSITE" id="PS51831">
    <property type="entry name" value="HD"/>
    <property type="match status" value="1"/>
</dbReference>
<feature type="transmembrane region" description="Helical" evidence="3">
    <location>
        <begin position="509"/>
        <end position="533"/>
    </location>
</feature>
<keyword evidence="3" id="KW-0472">Membrane</keyword>
<dbReference type="InterPro" id="IPR006674">
    <property type="entry name" value="HD_domain"/>
</dbReference>
<comment type="caution">
    <text evidence="5">The sequence shown here is derived from an EMBL/GenBank/DDBJ whole genome shotgun (WGS) entry which is preliminary data.</text>
</comment>
<feature type="transmembrane region" description="Helical" evidence="3">
    <location>
        <begin position="339"/>
        <end position="359"/>
    </location>
</feature>
<feature type="transmembrane region" description="Helical" evidence="3">
    <location>
        <begin position="401"/>
        <end position="420"/>
    </location>
</feature>
<feature type="region of interest" description="Disordered" evidence="2">
    <location>
        <begin position="775"/>
        <end position="804"/>
    </location>
</feature>
<dbReference type="Gene3D" id="1.10.3210.10">
    <property type="entry name" value="Hypothetical protein af1432"/>
    <property type="match status" value="1"/>
</dbReference>
<evidence type="ECO:0000313" key="5">
    <source>
        <dbReference type="EMBL" id="PVY40608.1"/>
    </source>
</evidence>
<dbReference type="SUPFAM" id="SSF109604">
    <property type="entry name" value="HD-domain/PDEase-like"/>
    <property type="match status" value="1"/>
</dbReference>
<dbReference type="Proteomes" id="UP000245959">
    <property type="component" value="Unassembled WGS sequence"/>
</dbReference>
<dbReference type="EMBL" id="QEKH01000016">
    <property type="protein sequence ID" value="PVY40608.1"/>
    <property type="molecule type" value="Genomic_DNA"/>
</dbReference>
<dbReference type="InterPro" id="IPR003607">
    <property type="entry name" value="HD/PDEase_dom"/>
</dbReference>
<dbReference type="Pfam" id="PF07698">
    <property type="entry name" value="7TM-7TMR_HD"/>
    <property type="match status" value="1"/>
</dbReference>
<dbReference type="PANTHER" id="PTHR36442:SF1">
    <property type="entry name" value="CYCLIC-DI-AMP PHOSPHODIESTERASE PGPH"/>
    <property type="match status" value="1"/>
</dbReference>
<keyword evidence="3" id="KW-1133">Transmembrane helix</keyword>
<dbReference type="SMART" id="SM00471">
    <property type="entry name" value="HDc"/>
    <property type="match status" value="1"/>
</dbReference>
<protein>
    <submittedName>
        <fullName evidence="5">Putative nucleotidyltransferase with HDIG domain</fullName>
    </submittedName>
</protein>
<name>A0A2U1AW22_9BACT</name>
<evidence type="ECO:0000256" key="1">
    <source>
        <dbReference type="SAM" id="Coils"/>
    </source>
</evidence>
<dbReference type="Pfam" id="PF07697">
    <property type="entry name" value="7TMR-HDED"/>
    <property type="match status" value="1"/>
</dbReference>
<feature type="coiled-coil region" evidence="1">
    <location>
        <begin position="89"/>
        <end position="145"/>
    </location>
</feature>
<dbReference type="Pfam" id="PF01966">
    <property type="entry name" value="HD"/>
    <property type="match status" value="1"/>
</dbReference>
<dbReference type="GeneID" id="78295611"/>
<dbReference type="AlphaFoldDB" id="A0A2U1AW22"/>
<feature type="transmembrane region" description="Helical" evidence="3">
    <location>
        <begin position="371"/>
        <end position="389"/>
    </location>
</feature>
<evidence type="ECO:0000259" key="4">
    <source>
        <dbReference type="PROSITE" id="PS51831"/>
    </source>
</evidence>
<dbReference type="RefSeq" id="WP_116884313.1">
    <property type="nucleotide sequence ID" value="NZ_CABMMC010000011.1"/>
</dbReference>
<sequence>MFSSLKQFLTRYRARRELRRKGVINSKPWFDLEQFGNALDRSSAPAVVMLVMVWAVSSVLLSMAAQKQLKDPGDWVVGQKATRTIHASRDFQYNDLEELAAKRREAAEEQPEFFRINTERSKQILNRIQELLQAAEQRLRMERDGGKFTPEADNLPARLAAEASPELLDQLEKINALERESGDFKRTLATMLAQGVIGASDKSGRNVGRKIRTVDQNNRISLVERTVLELPAPDAAGRRLARSVSHSTNEDLPPVRRQLAALFTQLIGPEGNLDFDAARTEAGRSAAQAAITESLRAKSRGDLLVTKGDRVTPQMLQMFQDYSRAEDDAANIDAELPVLFQNMVWSLVLVIFAAFYLHHLHPDVVRVNKRITLVALVVILSLLINYYSLGLFSYLVSENNFINNSLAVIAVPAALVAVLLSVIFGYRVALCAGFFVASITAMMVTPERTFDLALKGMVISSLAALAVRSSTNYRSYFFRIVVSVFPLTFVLNLNLLFWERSIPHLQEVLVALSLAFTNAFVTGILALLLIFLFEIVFNVSTNMALMVLCDYNHPLLERLKREAPGTFFHSLMVATLVEDAAREIGANPLKAKAGALFHDIGKLSMPQYFTENNLDSANQHLNLNPQMSSIIIRDHVKEGLALARQYRMCRTVRDAISQHHGNDLVHYFYAKALADKRRESSTAPVLESQFRYGGQPPRDKEMAIISLADACEAACRSLDKPSAAKIEQVVDDIFLKRYQDGQLNRADITLAELDKVRQSFINTLISMKHGRIAYQREPAQGEPAANEASEQLVGDQTVPPAETK</sequence>
<keyword evidence="3" id="KW-0812">Transmembrane</keyword>
<keyword evidence="5" id="KW-0808">Transferase</keyword>
<proteinExistence type="predicted"/>
<gene>
    <name evidence="5" type="ORF">C8D82_11659</name>
</gene>
<dbReference type="InterPro" id="IPR006675">
    <property type="entry name" value="HDIG_dom"/>
</dbReference>
<dbReference type="InterPro" id="IPR011621">
    <property type="entry name" value="Metal-dep_PHydrolase_7TM_intra"/>
</dbReference>
<organism evidence="5 6">
    <name type="scientific">Victivallis vadensis</name>
    <dbReference type="NCBI Taxonomy" id="172901"/>
    <lineage>
        <taxon>Bacteria</taxon>
        <taxon>Pseudomonadati</taxon>
        <taxon>Lentisphaerota</taxon>
        <taxon>Lentisphaeria</taxon>
        <taxon>Victivallales</taxon>
        <taxon>Victivallaceae</taxon>
        <taxon>Victivallis</taxon>
    </lineage>
</organism>
<dbReference type="OrthoDB" id="9806952at2"/>
<feature type="transmembrane region" description="Helical" evidence="3">
    <location>
        <begin position="476"/>
        <end position="497"/>
    </location>
</feature>
<dbReference type="InterPro" id="IPR052722">
    <property type="entry name" value="PgpH_phosphodiesterase"/>
</dbReference>
<dbReference type="PANTHER" id="PTHR36442">
    <property type="entry name" value="CYCLIC-DI-AMP PHOSPHODIESTERASE PGPH"/>
    <property type="match status" value="1"/>
</dbReference>
<reference evidence="5 6" key="1">
    <citation type="submission" date="2018-04" db="EMBL/GenBank/DDBJ databases">
        <title>Genomic Encyclopedia of Type Strains, Phase IV (KMG-IV): sequencing the most valuable type-strain genomes for metagenomic binning, comparative biology and taxonomic classification.</title>
        <authorList>
            <person name="Goeker M."/>
        </authorList>
    </citation>
    <scope>NUCLEOTIDE SEQUENCE [LARGE SCALE GENOMIC DNA]</scope>
    <source>
        <strain evidence="5 6">DSM 14823</strain>
    </source>
</reference>
<keyword evidence="1" id="KW-0175">Coiled coil</keyword>
<feature type="domain" description="HD" evidence="4">
    <location>
        <begin position="566"/>
        <end position="714"/>
    </location>
</feature>
<accession>A0A2U1AW22</accession>
<feature type="transmembrane region" description="Helical" evidence="3">
    <location>
        <begin position="426"/>
        <end position="445"/>
    </location>
</feature>
<dbReference type="GO" id="GO:0016740">
    <property type="term" value="F:transferase activity"/>
    <property type="evidence" value="ECO:0007669"/>
    <property type="project" value="UniProtKB-KW"/>
</dbReference>
<evidence type="ECO:0000256" key="2">
    <source>
        <dbReference type="SAM" id="MobiDB-lite"/>
    </source>
</evidence>
<keyword evidence="6" id="KW-1185">Reference proteome</keyword>
<dbReference type="InterPro" id="IPR011624">
    <property type="entry name" value="Metal-dep_PHydrolase_7TM_extra"/>
</dbReference>
<dbReference type="NCBIfam" id="TIGR00277">
    <property type="entry name" value="HDIG"/>
    <property type="match status" value="1"/>
</dbReference>
<dbReference type="CDD" id="cd00077">
    <property type="entry name" value="HDc"/>
    <property type="match status" value="1"/>
</dbReference>
<evidence type="ECO:0000256" key="3">
    <source>
        <dbReference type="SAM" id="Phobius"/>
    </source>
</evidence>
<evidence type="ECO:0000313" key="6">
    <source>
        <dbReference type="Proteomes" id="UP000245959"/>
    </source>
</evidence>